<feature type="transmembrane region" description="Helical" evidence="6">
    <location>
        <begin position="34"/>
        <end position="54"/>
    </location>
</feature>
<evidence type="ECO:0000256" key="5">
    <source>
        <dbReference type="ARBA" id="ARBA00023136"/>
    </source>
</evidence>
<keyword evidence="8" id="KW-1185">Reference proteome</keyword>
<keyword evidence="5 6" id="KW-0472">Membrane</keyword>
<keyword evidence="4 6" id="KW-1133">Transmembrane helix</keyword>
<feature type="transmembrane region" description="Helical" evidence="6">
    <location>
        <begin position="284"/>
        <end position="310"/>
    </location>
</feature>
<feature type="transmembrane region" description="Helical" evidence="6">
    <location>
        <begin position="213"/>
        <end position="232"/>
    </location>
</feature>
<feature type="transmembrane region" description="Helical" evidence="6">
    <location>
        <begin position="322"/>
        <end position="341"/>
    </location>
</feature>
<comment type="caution">
    <text evidence="7">The sequence shown here is derived from an EMBL/GenBank/DDBJ whole genome shotgun (WGS) entry which is preliminary data.</text>
</comment>
<keyword evidence="2" id="KW-1003">Cell membrane</keyword>
<dbReference type="Pfam" id="PF13440">
    <property type="entry name" value="Polysacc_synt_3"/>
    <property type="match status" value="1"/>
</dbReference>
<feature type="transmembrane region" description="Helical" evidence="6">
    <location>
        <begin position="377"/>
        <end position="399"/>
    </location>
</feature>
<evidence type="ECO:0000256" key="4">
    <source>
        <dbReference type="ARBA" id="ARBA00022989"/>
    </source>
</evidence>
<evidence type="ECO:0000313" key="7">
    <source>
        <dbReference type="EMBL" id="MDR7271842.1"/>
    </source>
</evidence>
<feature type="transmembrane region" description="Helical" evidence="6">
    <location>
        <begin position="348"/>
        <end position="371"/>
    </location>
</feature>
<accession>A0ABU1YSL3</accession>
<feature type="transmembrane region" description="Helical" evidence="6">
    <location>
        <begin position="411"/>
        <end position="429"/>
    </location>
</feature>
<feature type="transmembrane region" description="Helical" evidence="6">
    <location>
        <begin position="144"/>
        <end position="166"/>
    </location>
</feature>
<reference evidence="7 8" key="1">
    <citation type="submission" date="2023-07" db="EMBL/GenBank/DDBJ databases">
        <title>Sorghum-associated microbial communities from plants grown in Nebraska, USA.</title>
        <authorList>
            <person name="Schachtman D."/>
        </authorList>
    </citation>
    <scope>NUCLEOTIDE SEQUENCE [LARGE SCALE GENOMIC DNA]</scope>
    <source>
        <strain evidence="7 8">BE314</strain>
    </source>
</reference>
<evidence type="ECO:0000313" key="8">
    <source>
        <dbReference type="Proteomes" id="UP001180453"/>
    </source>
</evidence>
<name>A0ABU1YSL3_ROSSA</name>
<feature type="transmembrane region" description="Helical" evidence="6">
    <location>
        <begin position="172"/>
        <end position="192"/>
    </location>
</feature>
<keyword evidence="3 6" id="KW-0812">Transmembrane</keyword>
<evidence type="ECO:0000256" key="3">
    <source>
        <dbReference type="ARBA" id="ARBA00022692"/>
    </source>
</evidence>
<protein>
    <submittedName>
        <fullName evidence="7">O-antigen/teichoic acid export membrane protein</fullName>
    </submittedName>
</protein>
<sequence>MIVLVSGTALAHGLSALALPVLSRLYTPTDFGLLAVFSGALSIVAAAACLRYDLAVPLPESEDDAMHLLALSLACACGIAAVLAVAVALAGHQMADLLGQPALAPFLWLLPVGVLAAGSYAALQAWHIRRRNFGRLSRTRVAQSVSSVAVQIGLGSLSAGPVGLLLGYVMNAGVACLALGGDLLHALPRLAPARMRVLAREYRRFPKYSTLEALANSAAIQLPIILIAGIAAPSEAGYLSMAMFAMQVPMALVGTAISQVYLSRAAEEHRAGRLGPFTADMLRGLIRAGIGPLIAAGILAPALFGLILGARWERAGLLVSWMVPWFALQFLASPTSMALHVTGHQRRAFALQLASLLLRVGVVLLAAQLIPSAVAEAYAVSGAAMYFIYLLAVMASAGVSARGLLRGSQRSALVTTAWAMAALAGLWGIQHMGGLA</sequence>
<gene>
    <name evidence="7" type="ORF">J2X20_004510</name>
</gene>
<dbReference type="PANTHER" id="PTHR30250">
    <property type="entry name" value="PST FAMILY PREDICTED COLANIC ACID TRANSPORTER"/>
    <property type="match status" value="1"/>
</dbReference>
<evidence type="ECO:0000256" key="1">
    <source>
        <dbReference type="ARBA" id="ARBA00004651"/>
    </source>
</evidence>
<evidence type="ECO:0000256" key="6">
    <source>
        <dbReference type="SAM" id="Phobius"/>
    </source>
</evidence>
<dbReference type="EMBL" id="JAVDXU010000003">
    <property type="protein sequence ID" value="MDR7271842.1"/>
    <property type="molecule type" value="Genomic_DNA"/>
</dbReference>
<feature type="transmembrane region" description="Helical" evidence="6">
    <location>
        <begin position="238"/>
        <end position="263"/>
    </location>
</feature>
<dbReference type="InterPro" id="IPR050833">
    <property type="entry name" value="Poly_Biosynth_Transport"/>
</dbReference>
<dbReference type="RefSeq" id="WP_310269781.1">
    <property type="nucleotide sequence ID" value="NZ_JAVDXU010000003.1"/>
</dbReference>
<organism evidence="7 8">
    <name type="scientific">Roseateles saccharophilus</name>
    <name type="common">Pseudomonas saccharophila</name>
    <dbReference type="NCBI Taxonomy" id="304"/>
    <lineage>
        <taxon>Bacteria</taxon>
        <taxon>Pseudomonadati</taxon>
        <taxon>Pseudomonadota</taxon>
        <taxon>Betaproteobacteria</taxon>
        <taxon>Burkholderiales</taxon>
        <taxon>Sphaerotilaceae</taxon>
        <taxon>Roseateles</taxon>
    </lineage>
</organism>
<dbReference type="Proteomes" id="UP001180453">
    <property type="component" value="Unassembled WGS sequence"/>
</dbReference>
<evidence type="ECO:0000256" key="2">
    <source>
        <dbReference type="ARBA" id="ARBA00022475"/>
    </source>
</evidence>
<comment type="subcellular location">
    <subcellularLocation>
        <location evidence="1">Cell membrane</location>
        <topology evidence="1">Multi-pass membrane protein</topology>
    </subcellularLocation>
</comment>
<feature type="transmembrane region" description="Helical" evidence="6">
    <location>
        <begin position="66"/>
        <end position="90"/>
    </location>
</feature>
<proteinExistence type="predicted"/>
<dbReference type="PANTHER" id="PTHR30250:SF28">
    <property type="entry name" value="POLYSACCHARIDE BIOSYNTHESIS PROTEIN"/>
    <property type="match status" value="1"/>
</dbReference>
<feature type="transmembrane region" description="Helical" evidence="6">
    <location>
        <begin position="102"/>
        <end position="123"/>
    </location>
</feature>